<sequence>MNKKISIIFMLMVVLTIISSCSTTFEEVDTPIRPEASPSKNDDKNPEIGVQSVIEEEDYQIIAVHFPVTGYNKVDNALNAFASNRIELFKQETADTYLSNEENWPFELQIEYEIVYETSRHLSLLFKETKYLGGAQSLSTIYTFNFNLEQGRELALKDLFKGSSAYLEILSQFVFDQLINENALNIALDEDWVVKGSSPLESNFKHFLFTNDGIIILFEKYQIGPAFIGEPRLEIPFDVFTAHIELKETIEDIETNTTDPSNLESTTEEYAISPVTTEANQAQETTSSEEDDITVVVGRKKIAITFEDGPDPVYTPLILDTLKSRSKVATFFLLGIRVNDNMEISKRIYDEGHLIGNHSWSHPQLTRLSNEDLIIQMDKTQNIISQATGYFPFLYRPSYGIYNENVISNIQMPAILWSIDPNDLKYKDSAYLTNYILDHAFDGAIIVLHDTNASTTQALSAILDGLTADGYDIVTVDELLNLRRENQSDNVRIYSQALEN</sequence>
<protein>
    <submittedName>
        <fullName evidence="5">Polysaccharide deacetylase family protein</fullName>
    </submittedName>
</protein>
<evidence type="ECO:0000256" key="2">
    <source>
        <dbReference type="ARBA" id="ARBA00022801"/>
    </source>
</evidence>
<evidence type="ECO:0000256" key="1">
    <source>
        <dbReference type="ARBA" id="ARBA00022723"/>
    </source>
</evidence>
<feature type="domain" description="NodB homology" evidence="4">
    <location>
        <begin position="300"/>
        <end position="474"/>
    </location>
</feature>
<dbReference type="InterPro" id="IPR021729">
    <property type="entry name" value="DUF3298"/>
</dbReference>
<feature type="chain" id="PRO_5046822955" evidence="3">
    <location>
        <begin position="27"/>
        <end position="500"/>
    </location>
</feature>
<keyword evidence="2" id="KW-0378">Hydrolase</keyword>
<dbReference type="Gene3D" id="3.90.640.20">
    <property type="entry name" value="Heat-shock cognate protein, ATPase"/>
    <property type="match status" value="1"/>
</dbReference>
<dbReference type="EMBL" id="JARYZI010000004">
    <property type="protein sequence ID" value="MDH8677984.1"/>
    <property type="molecule type" value="Genomic_DNA"/>
</dbReference>
<dbReference type="InterPro" id="IPR050248">
    <property type="entry name" value="Polysacc_deacetylase_ArnD"/>
</dbReference>
<keyword evidence="3" id="KW-0732">Signal</keyword>
<dbReference type="PROSITE" id="PS51677">
    <property type="entry name" value="NODB"/>
    <property type="match status" value="1"/>
</dbReference>
<evidence type="ECO:0000256" key="3">
    <source>
        <dbReference type="SAM" id="SignalP"/>
    </source>
</evidence>
<feature type="signal peptide" evidence="3">
    <location>
        <begin position="1"/>
        <end position="26"/>
    </location>
</feature>
<name>A0ABT6NC45_9FIRM</name>
<dbReference type="Pfam" id="PF11738">
    <property type="entry name" value="DUF3298"/>
    <property type="match status" value="1"/>
</dbReference>
<evidence type="ECO:0000313" key="6">
    <source>
        <dbReference type="Proteomes" id="UP001158045"/>
    </source>
</evidence>
<accession>A0ABT6NC45</accession>
<evidence type="ECO:0000259" key="4">
    <source>
        <dbReference type="PROSITE" id="PS51677"/>
    </source>
</evidence>
<dbReference type="InterPro" id="IPR011330">
    <property type="entry name" value="Glyco_hydro/deAcase_b/a-brl"/>
</dbReference>
<dbReference type="InterPro" id="IPR002509">
    <property type="entry name" value="NODB_dom"/>
</dbReference>
<dbReference type="Pfam" id="PF01522">
    <property type="entry name" value="Polysacc_deac_1"/>
    <property type="match status" value="1"/>
</dbReference>
<dbReference type="SUPFAM" id="SSF88713">
    <property type="entry name" value="Glycoside hydrolase/deacetylase"/>
    <property type="match status" value="1"/>
</dbReference>
<reference evidence="5 6" key="1">
    <citation type="submission" date="2023-04" db="EMBL/GenBank/DDBJ databases">
        <title>Fusibacter bizertensis strain WBS, isolated from littoral bottom sediments of the Arctic seas - biochemical and genomic analysis.</title>
        <authorList>
            <person name="Brioukhanov A.L."/>
        </authorList>
    </citation>
    <scope>NUCLEOTIDE SEQUENCE [LARGE SCALE GENOMIC DNA]</scope>
    <source>
        <strain evidence="5 6">WBS</strain>
    </source>
</reference>
<proteinExistence type="predicted"/>
<keyword evidence="1" id="KW-0479">Metal-binding</keyword>
<gene>
    <name evidence="5" type="ORF">QE109_07480</name>
</gene>
<comment type="caution">
    <text evidence="5">The sequence shown here is derived from an EMBL/GenBank/DDBJ whole genome shotgun (WGS) entry which is preliminary data.</text>
</comment>
<dbReference type="PANTHER" id="PTHR10587">
    <property type="entry name" value="GLYCOSYL TRANSFERASE-RELATED"/>
    <property type="match status" value="1"/>
</dbReference>
<dbReference type="PANTHER" id="PTHR10587:SF133">
    <property type="entry name" value="CHITIN DEACETYLASE 1-RELATED"/>
    <property type="match status" value="1"/>
</dbReference>
<dbReference type="Pfam" id="PF13739">
    <property type="entry name" value="PdaC"/>
    <property type="match status" value="1"/>
</dbReference>
<dbReference type="Gene3D" id="3.20.20.370">
    <property type="entry name" value="Glycoside hydrolase/deacetylase"/>
    <property type="match status" value="1"/>
</dbReference>
<dbReference type="InterPro" id="IPR037126">
    <property type="entry name" value="PdaC/RsiV-like_sf"/>
</dbReference>
<evidence type="ECO:0000313" key="5">
    <source>
        <dbReference type="EMBL" id="MDH8677984.1"/>
    </source>
</evidence>
<organism evidence="5 6">
    <name type="scientific">Fusibacter bizertensis</name>
    <dbReference type="NCBI Taxonomy" id="1488331"/>
    <lineage>
        <taxon>Bacteria</taxon>
        <taxon>Bacillati</taxon>
        <taxon>Bacillota</taxon>
        <taxon>Clostridia</taxon>
        <taxon>Eubacteriales</taxon>
        <taxon>Eubacteriales Family XII. Incertae Sedis</taxon>
        <taxon>Fusibacter</taxon>
    </lineage>
</organism>
<dbReference type="RefSeq" id="WP_281093814.1">
    <property type="nucleotide sequence ID" value="NZ_JARYZI010000004.1"/>
</dbReference>
<keyword evidence="6" id="KW-1185">Reference proteome</keyword>
<dbReference type="PROSITE" id="PS51257">
    <property type="entry name" value="PROKAR_LIPOPROTEIN"/>
    <property type="match status" value="1"/>
</dbReference>
<dbReference type="Proteomes" id="UP001158045">
    <property type="component" value="Unassembled WGS sequence"/>
</dbReference>
<dbReference type="Gene3D" id="3.30.565.40">
    <property type="entry name" value="Fervidobacterium nodosum Rt17-B1 like"/>
    <property type="match status" value="1"/>
</dbReference>
<dbReference type="InterPro" id="IPR025303">
    <property type="entry name" value="PdaC"/>
</dbReference>